<evidence type="ECO:0000256" key="1">
    <source>
        <dbReference type="SAM" id="MobiDB-lite"/>
    </source>
</evidence>
<dbReference type="AlphaFoldDB" id="A0A0F9GZF1"/>
<name>A0A0F9GZF1_9ZZZZ</name>
<gene>
    <name evidence="2" type="ORF">LCGC14_1766820</name>
</gene>
<organism evidence="2">
    <name type="scientific">marine sediment metagenome</name>
    <dbReference type="NCBI Taxonomy" id="412755"/>
    <lineage>
        <taxon>unclassified sequences</taxon>
        <taxon>metagenomes</taxon>
        <taxon>ecological metagenomes</taxon>
    </lineage>
</organism>
<feature type="region of interest" description="Disordered" evidence="1">
    <location>
        <begin position="91"/>
        <end position="119"/>
    </location>
</feature>
<feature type="compositionally biased region" description="Basic and acidic residues" evidence="1">
    <location>
        <begin position="108"/>
        <end position="119"/>
    </location>
</feature>
<dbReference type="EMBL" id="LAZR01016514">
    <property type="protein sequence ID" value="KKM04180.1"/>
    <property type="molecule type" value="Genomic_DNA"/>
</dbReference>
<sequence length="119" mass="13370">MKEDKLVTIRDFKVMMEGMDMVLGDDWTPTDAQWKRIREKIDAMIDTSERPVNTRYYSGPVDPSLSTSDNELARSFPAVPVADDVPIGEIPTQSALIPPQIPAEPVPEGEKVHRTDEFV</sequence>
<accession>A0A0F9GZF1</accession>
<evidence type="ECO:0000313" key="2">
    <source>
        <dbReference type="EMBL" id="KKM04180.1"/>
    </source>
</evidence>
<reference evidence="2" key="1">
    <citation type="journal article" date="2015" name="Nature">
        <title>Complex archaea that bridge the gap between prokaryotes and eukaryotes.</title>
        <authorList>
            <person name="Spang A."/>
            <person name="Saw J.H."/>
            <person name="Jorgensen S.L."/>
            <person name="Zaremba-Niedzwiedzka K."/>
            <person name="Martijn J."/>
            <person name="Lind A.E."/>
            <person name="van Eijk R."/>
            <person name="Schleper C."/>
            <person name="Guy L."/>
            <person name="Ettema T.J."/>
        </authorList>
    </citation>
    <scope>NUCLEOTIDE SEQUENCE</scope>
</reference>
<proteinExistence type="predicted"/>
<comment type="caution">
    <text evidence="2">The sequence shown here is derived from an EMBL/GenBank/DDBJ whole genome shotgun (WGS) entry which is preliminary data.</text>
</comment>
<protein>
    <submittedName>
        <fullName evidence="2">Uncharacterized protein</fullName>
    </submittedName>
</protein>